<keyword evidence="3" id="KW-0804">Transcription</keyword>
<evidence type="ECO:0000256" key="1">
    <source>
        <dbReference type="ARBA" id="ARBA00008947"/>
    </source>
</evidence>
<feature type="compositionally biased region" description="Basic and acidic residues" evidence="4">
    <location>
        <begin position="319"/>
        <end position="330"/>
    </location>
</feature>
<protein>
    <recommendedName>
        <fullName evidence="5">HTH TFE/IIEalpha-type domain-containing protein</fullName>
    </recommendedName>
</protein>
<dbReference type="InterPro" id="IPR024550">
    <property type="entry name" value="TFIIEa/SarR/Rpc3_HTH_dom"/>
</dbReference>
<keyword evidence="2" id="KW-0805">Transcription regulation</keyword>
<feature type="compositionally biased region" description="Low complexity" evidence="4">
    <location>
        <begin position="384"/>
        <end position="395"/>
    </location>
</feature>
<evidence type="ECO:0000256" key="4">
    <source>
        <dbReference type="SAM" id="MobiDB-lite"/>
    </source>
</evidence>
<dbReference type="PANTHER" id="PTHR13097:SF7">
    <property type="entry name" value="GENERAL TRANSCRIPTION FACTOR IIE SUBUNIT 1"/>
    <property type="match status" value="1"/>
</dbReference>
<dbReference type="Proteomes" id="UP000799291">
    <property type="component" value="Unassembled WGS sequence"/>
</dbReference>
<dbReference type="InterPro" id="IPR039997">
    <property type="entry name" value="TFE"/>
</dbReference>
<dbReference type="PANTHER" id="PTHR13097">
    <property type="entry name" value="TRANSCRIPTION INITIATION FACTOR IIE, ALPHA SUBUNIT"/>
    <property type="match status" value="1"/>
</dbReference>
<evidence type="ECO:0000313" key="7">
    <source>
        <dbReference type="Proteomes" id="UP000799291"/>
    </source>
</evidence>
<reference evidence="6" key="1">
    <citation type="journal article" date="2020" name="Stud. Mycol.">
        <title>101 Dothideomycetes genomes: a test case for predicting lifestyles and emergence of pathogens.</title>
        <authorList>
            <person name="Haridas S."/>
            <person name="Albert R."/>
            <person name="Binder M."/>
            <person name="Bloem J."/>
            <person name="Labutti K."/>
            <person name="Salamov A."/>
            <person name="Andreopoulos B."/>
            <person name="Baker S."/>
            <person name="Barry K."/>
            <person name="Bills G."/>
            <person name="Bluhm B."/>
            <person name="Cannon C."/>
            <person name="Castanera R."/>
            <person name="Culley D."/>
            <person name="Daum C."/>
            <person name="Ezra D."/>
            <person name="Gonzalez J."/>
            <person name="Henrissat B."/>
            <person name="Kuo A."/>
            <person name="Liang C."/>
            <person name="Lipzen A."/>
            <person name="Lutzoni F."/>
            <person name="Magnuson J."/>
            <person name="Mondo S."/>
            <person name="Nolan M."/>
            <person name="Ohm R."/>
            <person name="Pangilinan J."/>
            <person name="Park H.-J."/>
            <person name="Ramirez L."/>
            <person name="Alfaro M."/>
            <person name="Sun H."/>
            <person name="Tritt A."/>
            <person name="Yoshinaga Y."/>
            <person name="Zwiers L.-H."/>
            <person name="Turgeon B."/>
            <person name="Goodwin S."/>
            <person name="Spatafora J."/>
            <person name="Crous P."/>
            <person name="Grigoriev I."/>
        </authorList>
    </citation>
    <scope>NUCLEOTIDE SEQUENCE</scope>
    <source>
        <strain evidence="6">CBS 122367</strain>
    </source>
</reference>
<dbReference type="InterPro" id="IPR002853">
    <property type="entry name" value="TFIIE_asu"/>
</dbReference>
<dbReference type="GO" id="GO:0005673">
    <property type="term" value="C:transcription factor TFIIE complex"/>
    <property type="evidence" value="ECO:0007669"/>
    <property type="project" value="TreeGrafter"/>
</dbReference>
<comment type="similarity">
    <text evidence="1">Belongs to the TFIIE alpha subunit family.</text>
</comment>
<dbReference type="PROSITE" id="PS51344">
    <property type="entry name" value="HTH_TFE_IIE"/>
    <property type="match status" value="1"/>
</dbReference>
<gene>
    <name evidence="6" type="ORF">K458DRAFT_481752</name>
</gene>
<evidence type="ECO:0000313" key="6">
    <source>
        <dbReference type="EMBL" id="KAF2676673.1"/>
    </source>
</evidence>
<dbReference type="Pfam" id="PF02002">
    <property type="entry name" value="TFIIE_alpha"/>
    <property type="match status" value="1"/>
</dbReference>
<feature type="domain" description="HTH TFE/IIEalpha-type" evidence="5">
    <location>
        <begin position="11"/>
        <end position="104"/>
    </location>
</feature>
<evidence type="ECO:0000256" key="2">
    <source>
        <dbReference type="ARBA" id="ARBA00023015"/>
    </source>
</evidence>
<dbReference type="AlphaFoldDB" id="A0A6G1IFC0"/>
<dbReference type="Gene3D" id="3.30.40.10">
    <property type="entry name" value="Zinc/RING finger domain, C3HC4 (zinc finger)"/>
    <property type="match status" value="1"/>
</dbReference>
<dbReference type="GO" id="GO:0006367">
    <property type="term" value="P:transcription initiation at RNA polymerase II promoter"/>
    <property type="evidence" value="ECO:0007669"/>
    <property type="project" value="InterPro"/>
</dbReference>
<evidence type="ECO:0000259" key="5">
    <source>
        <dbReference type="PROSITE" id="PS51344"/>
    </source>
</evidence>
<proteinExistence type="inferred from homology"/>
<keyword evidence="7" id="KW-1185">Reference proteome</keyword>
<feature type="compositionally biased region" description="Acidic residues" evidence="4">
    <location>
        <begin position="401"/>
        <end position="413"/>
    </location>
</feature>
<accession>A0A6G1IFC0</accession>
<feature type="compositionally biased region" description="Acidic residues" evidence="4">
    <location>
        <begin position="347"/>
        <end position="363"/>
    </location>
</feature>
<feature type="compositionally biased region" description="Polar residues" evidence="4">
    <location>
        <begin position="299"/>
        <end position="316"/>
    </location>
</feature>
<name>A0A6G1IFC0_9PLEO</name>
<dbReference type="InterPro" id="IPR013083">
    <property type="entry name" value="Znf_RING/FYVE/PHD"/>
</dbReference>
<dbReference type="SMART" id="SM00531">
    <property type="entry name" value="TFIIE"/>
    <property type="match status" value="1"/>
</dbReference>
<dbReference type="OrthoDB" id="361102at2759"/>
<dbReference type="InterPro" id="IPR017919">
    <property type="entry name" value="TFIIE/TFIIEa_HTH"/>
</dbReference>
<feature type="region of interest" description="Disordered" evidence="4">
    <location>
        <begin position="279"/>
        <end position="413"/>
    </location>
</feature>
<evidence type="ECO:0000256" key="3">
    <source>
        <dbReference type="ARBA" id="ARBA00023163"/>
    </source>
</evidence>
<organism evidence="6 7">
    <name type="scientific">Lentithecium fluviatile CBS 122367</name>
    <dbReference type="NCBI Taxonomy" id="1168545"/>
    <lineage>
        <taxon>Eukaryota</taxon>
        <taxon>Fungi</taxon>
        <taxon>Dikarya</taxon>
        <taxon>Ascomycota</taxon>
        <taxon>Pezizomycotina</taxon>
        <taxon>Dothideomycetes</taxon>
        <taxon>Pleosporomycetidae</taxon>
        <taxon>Pleosporales</taxon>
        <taxon>Massarineae</taxon>
        <taxon>Lentitheciaceae</taxon>
        <taxon>Lentithecium</taxon>
    </lineage>
</organism>
<dbReference type="EMBL" id="MU005631">
    <property type="protein sequence ID" value="KAF2676673.1"/>
    <property type="molecule type" value="Genomic_DNA"/>
</dbReference>
<sequence>MPPATDPQQLAKTFVQTVVRMFYDTEHIVVIDALVFHGALALSDLVIILDAGKNSKGVGKLCGKLKEGGLISVYSRQEQREGAMKSINREYYYIDYRHAIDAAKYKIHKIDERIKKDAKPTAEKAEFHCARCKSQWTTMEVVDLVDRLGRDSGFLCKQCGFPLTALDTDEGAAIDNDDTPAKFNRLFKPLLDLMQQIDDVTIPAIDGKDALENAVELPRDKEINPGARHEVVPVATVKPTAVKGTNNVVEKIEVQIATNSEYNEAARAAEKARADKVAAQNQLPEWHTKSTIVRPGLDGSTSTVKPTTNGVETPTIKTEAVESKAGKEQNLDDVFAALEAEQRRKEEEEEDEEEDDDEDEFEDVTVNTPSLLPDTKRVKLDSSAAPTPTNAATPAISTGDGGDESDEDEFVDV</sequence>